<keyword evidence="3" id="KW-1185">Reference proteome</keyword>
<proteinExistence type="predicted"/>
<dbReference type="GeneID" id="25567476"/>
<sequence>MIKFVAALLLAAALAATCSAGHAENVPDWPTGFSTTYYYVVEDSTTGKNETTEAEMFYSYTDELKGWVWAMQEDVGACRAYAVAEGKNETQACVVYMMLPESDLCCEIAPVGPVFPSWVANFTYETTVPYGSEEKADVFEFQANQLNFYLMLADSHDITDSLGFGIIKPFFGFFFEQGTFEVAPQPPQYFAPQPMCASATSCSSSVSSSLAAFL</sequence>
<evidence type="ECO:0000313" key="2">
    <source>
        <dbReference type="EMBL" id="KNC53384.1"/>
    </source>
</evidence>
<protein>
    <submittedName>
        <fullName evidence="2">Uncharacterized protein</fullName>
    </submittedName>
</protein>
<organism evidence="2 3">
    <name type="scientific">Thecamonas trahens ATCC 50062</name>
    <dbReference type="NCBI Taxonomy" id="461836"/>
    <lineage>
        <taxon>Eukaryota</taxon>
        <taxon>Apusozoa</taxon>
        <taxon>Apusomonadida</taxon>
        <taxon>Apusomonadidae</taxon>
        <taxon>Thecamonas</taxon>
    </lineage>
</organism>
<dbReference type="EMBL" id="GL349481">
    <property type="protein sequence ID" value="KNC53384.1"/>
    <property type="molecule type" value="Genomic_DNA"/>
</dbReference>
<gene>
    <name evidence="2" type="ORF">AMSG_08889</name>
</gene>
<feature type="signal peptide" evidence="1">
    <location>
        <begin position="1"/>
        <end position="23"/>
    </location>
</feature>
<name>A0A0L0DM34_THETB</name>
<keyword evidence="1" id="KW-0732">Signal</keyword>
<dbReference type="AlphaFoldDB" id="A0A0L0DM34"/>
<dbReference type="RefSeq" id="XP_013754429.1">
    <property type="nucleotide sequence ID" value="XM_013898975.1"/>
</dbReference>
<evidence type="ECO:0000256" key="1">
    <source>
        <dbReference type="SAM" id="SignalP"/>
    </source>
</evidence>
<accession>A0A0L0DM34</accession>
<dbReference type="Proteomes" id="UP000054408">
    <property type="component" value="Unassembled WGS sequence"/>
</dbReference>
<feature type="chain" id="PRO_5005537280" evidence="1">
    <location>
        <begin position="24"/>
        <end position="214"/>
    </location>
</feature>
<evidence type="ECO:0000313" key="3">
    <source>
        <dbReference type="Proteomes" id="UP000054408"/>
    </source>
</evidence>
<reference evidence="2 3" key="1">
    <citation type="submission" date="2010-05" db="EMBL/GenBank/DDBJ databases">
        <title>The Genome Sequence of Thecamonas trahens ATCC 50062.</title>
        <authorList>
            <consortium name="The Broad Institute Genome Sequencing Platform"/>
            <person name="Russ C."/>
            <person name="Cuomo C."/>
            <person name="Shea T."/>
            <person name="Young S.K."/>
            <person name="Zeng Q."/>
            <person name="Koehrsen M."/>
            <person name="Haas B."/>
            <person name="Borodovsky M."/>
            <person name="Guigo R."/>
            <person name="Alvarado L."/>
            <person name="Berlin A."/>
            <person name="Bochicchio J."/>
            <person name="Borenstein D."/>
            <person name="Chapman S."/>
            <person name="Chen Z."/>
            <person name="Freedman E."/>
            <person name="Gellesch M."/>
            <person name="Goldberg J."/>
            <person name="Griggs A."/>
            <person name="Gujja S."/>
            <person name="Heilman E."/>
            <person name="Heiman D."/>
            <person name="Hepburn T."/>
            <person name="Howarth C."/>
            <person name="Jen D."/>
            <person name="Larson L."/>
            <person name="Mehta T."/>
            <person name="Park D."/>
            <person name="Pearson M."/>
            <person name="Roberts A."/>
            <person name="Saif S."/>
            <person name="Shenoy N."/>
            <person name="Sisk P."/>
            <person name="Stolte C."/>
            <person name="Sykes S."/>
            <person name="Thomson T."/>
            <person name="Walk T."/>
            <person name="White J."/>
            <person name="Yandava C."/>
            <person name="Burger G."/>
            <person name="Gray M.W."/>
            <person name="Holland P.W.H."/>
            <person name="King N."/>
            <person name="Lang F.B.F."/>
            <person name="Roger A.J."/>
            <person name="Ruiz-Trillo I."/>
            <person name="Lander E."/>
            <person name="Nusbaum C."/>
        </authorList>
    </citation>
    <scope>NUCLEOTIDE SEQUENCE [LARGE SCALE GENOMIC DNA]</scope>
    <source>
        <strain evidence="2 3">ATCC 50062</strain>
    </source>
</reference>